<feature type="compositionally biased region" description="Polar residues" evidence="1">
    <location>
        <begin position="47"/>
        <end position="56"/>
    </location>
</feature>
<name>A0ABR3XS31_9PEZI</name>
<sequence>MFPGLLYEEPLNSGRRYAVSITRTVLLLTQRTAREQTRRDNPLRTGNPHTASNRCGINNEKKRRSVHVKKKRTPEDIQSVNTRWTSRLRTV</sequence>
<accession>A0ABR3XS31</accession>
<feature type="compositionally biased region" description="Basic and acidic residues" evidence="1">
    <location>
        <begin position="32"/>
        <end position="42"/>
    </location>
</feature>
<organism evidence="2 3">
    <name type="scientific">Phialemonium thermophilum</name>
    <dbReference type="NCBI Taxonomy" id="223376"/>
    <lineage>
        <taxon>Eukaryota</taxon>
        <taxon>Fungi</taxon>
        <taxon>Dikarya</taxon>
        <taxon>Ascomycota</taxon>
        <taxon>Pezizomycotina</taxon>
        <taxon>Sordariomycetes</taxon>
        <taxon>Sordariomycetidae</taxon>
        <taxon>Cephalothecales</taxon>
        <taxon>Cephalothecaceae</taxon>
        <taxon>Phialemonium</taxon>
    </lineage>
</organism>
<comment type="caution">
    <text evidence="2">The sequence shown here is derived from an EMBL/GenBank/DDBJ whole genome shotgun (WGS) entry which is preliminary data.</text>
</comment>
<feature type="region of interest" description="Disordered" evidence="1">
    <location>
        <begin position="32"/>
        <end position="79"/>
    </location>
</feature>
<reference evidence="2 3" key="1">
    <citation type="journal article" date="2024" name="Commun. Biol.">
        <title>Comparative genomic analysis of thermophilic fungi reveals convergent evolutionary adaptations and gene losses.</title>
        <authorList>
            <person name="Steindorff A.S."/>
            <person name="Aguilar-Pontes M.V."/>
            <person name="Robinson A.J."/>
            <person name="Andreopoulos B."/>
            <person name="LaButti K."/>
            <person name="Kuo A."/>
            <person name="Mondo S."/>
            <person name="Riley R."/>
            <person name="Otillar R."/>
            <person name="Haridas S."/>
            <person name="Lipzen A."/>
            <person name="Grimwood J."/>
            <person name="Schmutz J."/>
            <person name="Clum A."/>
            <person name="Reid I.D."/>
            <person name="Moisan M.C."/>
            <person name="Butler G."/>
            <person name="Nguyen T.T.M."/>
            <person name="Dewar K."/>
            <person name="Conant G."/>
            <person name="Drula E."/>
            <person name="Henrissat B."/>
            <person name="Hansel C."/>
            <person name="Singer S."/>
            <person name="Hutchinson M.I."/>
            <person name="de Vries R.P."/>
            <person name="Natvig D.O."/>
            <person name="Powell A.J."/>
            <person name="Tsang A."/>
            <person name="Grigoriev I.V."/>
        </authorList>
    </citation>
    <scope>NUCLEOTIDE SEQUENCE [LARGE SCALE GENOMIC DNA]</scope>
    <source>
        <strain evidence="2 3">ATCC 24622</strain>
    </source>
</reference>
<dbReference type="Proteomes" id="UP001586593">
    <property type="component" value="Unassembled WGS sequence"/>
</dbReference>
<protein>
    <submittedName>
        <fullName evidence="2">Uncharacterized protein</fullName>
    </submittedName>
</protein>
<evidence type="ECO:0000256" key="1">
    <source>
        <dbReference type="SAM" id="MobiDB-lite"/>
    </source>
</evidence>
<evidence type="ECO:0000313" key="3">
    <source>
        <dbReference type="Proteomes" id="UP001586593"/>
    </source>
</evidence>
<dbReference type="EMBL" id="JAZHXJ010000049">
    <property type="protein sequence ID" value="KAL1878800.1"/>
    <property type="molecule type" value="Genomic_DNA"/>
</dbReference>
<feature type="compositionally biased region" description="Basic residues" evidence="1">
    <location>
        <begin position="61"/>
        <end position="72"/>
    </location>
</feature>
<evidence type="ECO:0000313" key="2">
    <source>
        <dbReference type="EMBL" id="KAL1878800.1"/>
    </source>
</evidence>
<proteinExistence type="predicted"/>
<keyword evidence="3" id="KW-1185">Reference proteome</keyword>
<gene>
    <name evidence="2" type="ORF">VTK73DRAFT_7557</name>
</gene>